<dbReference type="OrthoDB" id="4940293at2759"/>
<protein>
    <submittedName>
        <fullName evidence="1">Uncharacterized protein</fullName>
    </submittedName>
</protein>
<dbReference type="AlphaFoldDB" id="A3LZA1"/>
<dbReference type="EMBL" id="CP000501">
    <property type="protein sequence ID" value="ABN68120.2"/>
    <property type="molecule type" value="Genomic_DNA"/>
</dbReference>
<keyword evidence="2" id="KW-1185">Reference proteome</keyword>
<dbReference type="HOGENOM" id="CLU_2298393_0_0_1"/>
<proteinExistence type="predicted"/>
<dbReference type="Proteomes" id="UP000002258">
    <property type="component" value="Chromosome 7"/>
</dbReference>
<dbReference type="RefSeq" id="XP_001386149.2">
    <property type="nucleotide sequence ID" value="XM_001386112.1"/>
</dbReference>
<gene>
    <name evidence="1" type="ORF">PICST_49658</name>
</gene>
<dbReference type="GeneID" id="4840623"/>
<dbReference type="OMA" id="WDYLVEF"/>
<evidence type="ECO:0000313" key="2">
    <source>
        <dbReference type="Proteomes" id="UP000002258"/>
    </source>
</evidence>
<organism evidence="1 2">
    <name type="scientific">Scheffersomyces stipitis (strain ATCC 58785 / CBS 6054 / NBRC 10063 / NRRL Y-11545)</name>
    <name type="common">Yeast</name>
    <name type="synonym">Pichia stipitis</name>
    <dbReference type="NCBI Taxonomy" id="322104"/>
    <lineage>
        <taxon>Eukaryota</taxon>
        <taxon>Fungi</taxon>
        <taxon>Dikarya</taxon>
        <taxon>Ascomycota</taxon>
        <taxon>Saccharomycotina</taxon>
        <taxon>Pichiomycetes</taxon>
        <taxon>Debaryomycetaceae</taxon>
        <taxon>Scheffersomyces</taxon>
    </lineage>
</organism>
<evidence type="ECO:0000313" key="1">
    <source>
        <dbReference type="EMBL" id="ABN68120.2"/>
    </source>
</evidence>
<feature type="non-terminal residue" evidence="1">
    <location>
        <position position="1"/>
    </location>
</feature>
<dbReference type="KEGG" id="pic:PICST_49658"/>
<accession>A3LZA1</accession>
<dbReference type="STRING" id="322104.A3LZA1"/>
<dbReference type="InParanoid" id="A3LZA1"/>
<dbReference type="eggNOG" id="ENOG502S2TX">
    <property type="taxonomic scope" value="Eukaryota"/>
</dbReference>
<dbReference type="Gene3D" id="1.10.238.100">
    <property type="entry name" value="YAP1 redox domain. Chain B"/>
    <property type="match status" value="1"/>
</dbReference>
<sequence>DKFTFPRTQSDFIEAMVHGTVHNVQPDKINKVYVDSGSKILAMGAVWDYLQIKTEELDLDFDSLDITEVMNRLRGHEKCHGYGPAYPLDLVNQALSDVLDL</sequence>
<name>A3LZA1_PICST</name>
<reference evidence="1 2" key="1">
    <citation type="journal article" date="2007" name="Nat. Biotechnol.">
        <title>Genome sequence of the lignocellulose-bioconverting and xylose-fermenting yeast Pichia stipitis.</title>
        <authorList>
            <person name="Jeffries T.W."/>
            <person name="Grigoriev I.V."/>
            <person name="Grimwood J."/>
            <person name="Laplaza J.M."/>
            <person name="Aerts A."/>
            <person name="Salamov A."/>
            <person name="Schmutz J."/>
            <person name="Lindquist E."/>
            <person name="Dehal P."/>
            <person name="Shapiro H."/>
            <person name="Jin Y.S."/>
            <person name="Passoth V."/>
            <person name="Richardson P.M."/>
        </authorList>
    </citation>
    <scope>NUCLEOTIDE SEQUENCE [LARGE SCALE GENOMIC DNA]</scope>
    <source>
        <strain evidence="2">ATCC 58785 / CBS 6054 / NBRC 10063 / NRRL Y-11545</strain>
    </source>
</reference>